<dbReference type="EMBL" id="MPDP01000275">
    <property type="protein sequence ID" value="KAK1458827.1"/>
    <property type="molecule type" value="Genomic_DNA"/>
</dbReference>
<protein>
    <submittedName>
        <fullName evidence="1">Uncharacterized protein</fullName>
    </submittedName>
</protein>
<dbReference type="AlphaFoldDB" id="A0AAI9XT89"/>
<reference evidence="1" key="1">
    <citation type="submission" date="2016-11" db="EMBL/GenBank/DDBJ databases">
        <title>The genome sequence of Colletotrichum cuscutae.</title>
        <authorList>
            <person name="Baroncelli R."/>
        </authorList>
    </citation>
    <scope>NUCLEOTIDE SEQUENCE</scope>
    <source>
        <strain evidence="1">IMI 304802</strain>
    </source>
</reference>
<comment type="caution">
    <text evidence="1">The sequence shown here is derived from an EMBL/GenBank/DDBJ whole genome shotgun (WGS) entry which is preliminary data.</text>
</comment>
<accession>A0AAI9XT89</accession>
<organism evidence="1 2">
    <name type="scientific">Colletotrichum cuscutae</name>
    <dbReference type="NCBI Taxonomy" id="1209917"/>
    <lineage>
        <taxon>Eukaryota</taxon>
        <taxon>Fungi</taxon>
        <taxon>Dikarya</taxon>
        <taxon>Ascomycota</taxon>
        <taxon>Pezizomycotina</taxon>
        <taxon>Sordariomycetes</taxon>
        <taxon>Hypocreomycetidae</taxon>
        <taxon>Glomerellales</taxon>
        <taxon>Glomerellaceae</taxon>
        <taxon>Colletotrichum</taxon>
        <taxon>Colletotrichum acutatum species complex</taxon>
    </lineage>
</organism>
<name>A0AAI9XT89_9PEZI</name>
<evidence type="ECO:0000313" key="2">
    <source>
        <dbReference type="Proteomes" id="UP001239213"/>
    </source>
</evidence>
<sequence length="178" mass="19463">MPCKNTVSNATLESSPMSAHVRKAFTHSNLPSWPLTMEMTDAAPSKHCYVSAPEALLLLYSFCQDTDIEASRGTRWGRPGIRNKRYHGDATGEDLSGYAACARVPSDAGVKPCSPSPVEPGTLFPRDPAASASPNCFNRFTFKMINDFSKRYADLRCFEPYACQSSSLKGRDVMPASL</sequence>
<dbReference type="Proteomes" id="UP001239213">
    <property type="component" value="Unassembled WGS sequence"/>
</dbReference>
<keyword evidence="2" id="KW-1185">Reference proteome</keyword>
<evidence type="ECO:0000313" key="1">
    <source>
        <dbReference type="EMBL" id="KAK1458827.1"/>
    </source>
</evidence>
<proteinExistence type="predicted"/>
<gene>
    <name evidence="1" type="ORF">CCUS01_09081</name>
</gene>